<evidence type="ECO:0000256" key="5">
    <source>
        <dbReference type="ARBA" id="ARBA00023136"/>
    </source>
</evidence>
<keyword evidence="10" id="KW-1185">Reference proteome</keyword>
<keyword evidence="6" id="KW-0813">Transport</keyword>
<dbReference type="PRINTS" id="PR00783">
    <property type="entry name" value="MINTRINSICP"/>
</dbReference>
<dbReference type="Pfam" id="PF00230">
    <property type="entry name" value="MIP"/>
    <property type="match status" value="1"/>
</dbReference>
<name>A0ABQ8JFS7_DERPT</name>
<dbReference type="InterPro" id="IPR034294">
    <property type="entry name" value="Aquaporin_transptr"/>
</dbReference>
<feature type="compositionally biased region" description="Low complexity" evidence="7">
    <location>
        <begin position="202"/>
        <end position="212"/>
    </location>
</feature>
<dbReference type="PANTHER" id="PTHR19139:SF199">
    <property type="entry name" value="MIP17260P"/>
    <property type="match status" value="1"/>
</dbReference>
<evidence type="ECO:0000256" key="4">
    <source>
        <dbReference type="ARBA" id="ARBA00022989"/>
    </source>
</evidence>
<organism evidence="9 10">
    <name type="scientific">Dermatophagoides pteronyssinus</name>
    <name type="common">European house dust mite</name>
    <dbReference type="NCBI Taxonomy" id="6956"/>
    <lineage>
        <taxon>Eukaryota</taxon>
        <taxon>Metazoa</taxon>
        <taxon>Ecdysozoa</taxon>
        <taxon>Arthropoda</taxon>
        <taxon>Chelicerata</taxon>
        <taxon>Arachnida</taxon>
        <taxon>Acari</taxon>
        <taxon>Acariformes</taxon>
        <taxon>Sarcoptiformes</taxon>
        <taxon>Astigmata</taxon>
        <taxon>Psoroptidia</taxon>
        <taxon>Analgoidea</taxon>
        <taxon>Pyroglyphidae</taxon>
        <taxon>Dermatophagoidinae</taxon>
        <taxon>Dermatophagoides</taxon>
    </lineage>
</organism>
<feature type="transmembrane region" description="Helical" evidence="8">
    <location>
        <begin position="31"/>
        <end position="52"/>
    </location>
</feature>
<feature type="transmembrane region" description="Helical" evidence="8">
    <location>
        <begin position="105"/>
        <end position="125"/>
    </location>
</feature>
<comment type="caution">
    <text evidence="9">The sequence shown here is derived from an EMBL/GenBank/DDBJ whole genome shotgun (WGS) entry which is preliminary data.</text>
</comment>
<reference evidence="9 10" key="1">
    <citation type="journal article" date="2018" name="J. Allergy Clin. Immunol.">
        <title>High-quality assembly of Dermatophagoides pteronyssinus genome and transcriptome reveals a wide range of novel allergens.</title>
        <authorList>
            <person name="Liu X.Y."/>
            <person name="Yang K.Y."/>
            <person name="Wang M.Q."/>
            <person name="Kwok J.S."/>
            <person name="Zeng X."/>
            <person name="Yang Z."/>
            <person name="Xiao X.J."/>
            <person name="Lau C.P."/>
            <person name="Li Y."/>
            <person name="Huang Z.M."/>
            <person name="Ba J.G."/>
            <person name="Yim A.K."/>
            <person name="Ouyang C.Y."/>
            <person name="Ngai S.M."/>
            <person name="Chan T.F."/>
            <person name="Leung E.L."/>
            <person name="Liu L."/>
            <person name="Liu Z.G."/>
            <person name="Tsui S.K."/>
        </authorList>
    </citation>
    <scope>NUCLEOTIDE SEQUENCE [LARGE SCALE GENOMIC DNA]</scope>
    <source>
        <strain evidence="9">Derp</strain>
    </source>
</reference>
<sequence>MCNLFIVTVTGNQMNSMGPLGITIGHDSLNVWQLVTVELLLTFVVVFTTYATMDSNRKSFGSDALSIGIAYLITSLTGLPASGASMNPARTLGPAFVMNRWQNHWVYWAGPISGAIIAAIIYEFIFDTSRRGISSTSINNYYQHQQQQHPHHQQQQQLTQYQQASYLHHHQRLAAGSGTMIGGGKSSFFQDHFDFDLERASAASSGSSSGHSRSNHTQHSIVSVHGGNNGGSFESYRPMIGPFGAGST</sequence>
<evidence type="ECO:0000256" key="7">
    <source>
        <dbReference type="SAM" id="MobiDB-lite"/>
    </source>
</evidence>
<comment type="similarity">
    <text evidence="2 6">Belongs to the MIP/aquaporin (TC 1.A.8) family.</text>
</comment>
<dbReference type="InterPro" id="IPR000425">
    <property type="entry name" value="MIP"/>
</dbReference>
<evidence type="ECO:0000256" key="1">
    <source>
        <dbReference type="ARBA" id="ARBA00004141"/>
    </source>
</evidence>
<comment type="subcellular location">
    <subcellularLocation>
        <location evidence="1">Membrane</location>
        <topology evidence="1">Multi-pass membrane protein</topology>
    </subcellularLocation>
</comment>
<dbReference type="PANTHER" id="PTHR19139">
    <property type="entry name" value="AQUAPORIN TRANSPORTER"/>
    <property type="match status" value="1"/>
</dbReference>
<evidence type="ECO:0008006" key="11">
    <source>
        <dbReference type="Google" id="ProtNLM"/>
    </source>
</evidence>
<keyword evidence="5 8" id="KW-0472">Membrane</keyword>
<proteinExistence type="inferred from homology"/>
<evidence type="ECO:0000256" key="3">
    <source>
        <dbReference type="ARBA" id="ARBA00022692"/>
    </source>
</evidence>
<evidence type="ECO:0000256" key="6">
    <source>
        <dbReference type="RuleBase" id="RU000477"/>
    </source>
</evidence>
<reference evidence="9 10" key="2">
    <citation type="journal article" date="2022" name="Mol. Biol. Evol.">
        <title>Comparative Genomics Reveals Insights into the Divergent Evolution of Astigmatic Mites and Household Pest Adaptations.</title>
        <authorList>
            <person name="Xiong Q."/>
            <person name="Wan A.T."/>
            <person name="Liu X."/>
            <person name="Fung C.S."/>
            <person name="Xiao X."/>
            <person name="Malainual N."/>
            <person name="Hou J."/>
            <person name="Wang L."/>
            <person name="Wang M."/>
            <person name="Yang K.Y."/>
            <person name="Cui Y."/>
            <person name="Leung E.L."/>
            <person name="Nong W."/>
            <person name="Shin S.K."/>
            <person name="Au S.W."/>
            <person name="Jeong K.Y."/>
            <person name="Chew F.T."/>
            <person name="Hui J.H."/>
            <person name="Leung T.F."/>
            <person name="Tungtrongchitr A."/>
            <person name="Zhong N."/>
            <person name="Liu Z."/>
            <person name="Tsui S.K."/>
        </authorList>
    </citation>
    <scope>NUCLEOTIDE SEQUENCE [LARGE SCALE GENOMIC DNA]</scope>
    <source>
        <strain evidence="9">Derp</strain>
    </source>
</reference>
<accession>A0ABQ8JFS7</accession>
<dbReference type="InterPro" id="IPR023271">
    <property type="entry name" value="Aquaporin-like"/>
</dbReference>
<dbReference type="EMBL" id="NJHN03000040">
    <property type="protein sequence ID" value="KAH9421474.1"/>
    <property type="molecule type" value="Genomic_DNA"/>
</dbReference>
<dbReference type="Proteomes" id="UP000887458">
    <property type="component" value="Unassembled WGS sequence"/>
</dbReference>
<evidence type="ECO:0000313" key="9">
    <source>
        <dbReference type="EMBL" id="KAH9421474.1"/>
    </source>
</evidence>
<dbReference type="SUPFAM" id="SSF81338">
    <property type="entry name" value="Aquaporin-like"/>
    <property type="match status" value="1"/>
</dbReference>
<keyword evidence="3 6" id="KW-0812">Transmembrane</keyword>
<dbReference type="Gene3D" id="1.20.1080.10">
    <property type="entry name" value="Glycerol uptake facilitator protein"/>
    <property type="match status" value="1"/>
</dbReference>
<feature type="transmembrane region" description="Helical" evidence="8">
    <location>
        <begin position="64"/>
        <end position="85"/>
    </location>
</feature>
<gene>
    <name evidence="9" type="ORF">DERP_012206</name>
</gene>
<feature type="region of interest" description="Disordered" evidence="7">
    <location>
        <begin position="202"/>
        <end position="248"/>
    </location>
</feature>
<evidence type="ECO:0000313" key="10">
    <source>
        <dbReference type="Proteomes" id="UP000887458"/>
    </source>
</evidence>
<evidence type="ECO:0000256" key="2">
    <source>
        <dbReference type="ARBA" id="ARBA00006175"/>
    </source>
</evidence>
<protein>
    <recommendedName>
        <fullName evidence="11">Neurogenic protein big brain-like</fullName>
    </recommendedName>
</protein>
<keyword evidence="4 8" id="KW-1133">Transmembrane helix</keyword>
<evidence type="ECO:0000256" key="8">
    <source>
        <dbReference type="SAM" id="Phobius"/>
    </source>
</evidence>